<name>A0ABY6GQG6_9GAMM</name>
<feature type="chain" id="PRO_5046761802" evidence="2">
    <location>
        <begin position="20"/>
        <end position="77"/>
    </location>
</feature>
<feature type="region of interest" description="Disordered" evidence="1">
    <location>
        <begin position="43"/>
        <end position="77"/>
    </location>
</feature>
<dbReference type="EMBL" id="CP103300">
    <property type="protein sequence ID" value="UYM14992.1"/>
    <property type="molecule type" value="Genomic_DNA"/>
</dbReference>
<feature type="compositionally biased region" description="Basic and acidic residues" evidence="1">
    <location>
        <begin position="43"/>
        <end position="55"/>
    </location>
</feature>
<evidence type="ECO:0000313" key="3">
    <source>
        <dbReference type="EMBL" id="UYM14992.1"/>
    </source>
</evidence>
<proteinExistence type="predicted"/>
<organism evidence="3 4">
    <name type="scientific">Endozoicomonas euniceicola</name>
    <dbReference type="NCBI Taxonomy" id="1234143"/>
    <lineage>
        <taxon>Bacteria</taxon>
        <taxon>Pseudomonadati</taxon>
        <taxon>Pseudomonadota</taxon>
        <taxon>Gammaproteobacteria</taxon>
        <taxon>Oceanospirillales</taxon>
        <taxon>Endozoicomonadaceae</taxon>
        <taxon>Endozoicomonas</taxon>
    </lineage>
</organism>
<keyword evidence="2" id="KW-0732">Signal</keyword>
<reference evidence="3" key="1">
    <citation type="submission" date="2022-10" db="EMBL/GenBank/DDBJ databases">
        <title>Completed Genome Sequence of two octocoral isolated bacterium, Endozoicomonas euniceicola EF212T and Endozoicomonas gorgoniicola PS125T.</title>
        <authorList>
            <person name="Chiou Y.-J."/>
            <person name="Chen Y.-H."/>
        </authorList>
    </citation>
    <scope>NUCLEOTIDE SEQUENCE</scope>
    <source>
        <strain evidence="3">EF212</strain>
    </source>
</reference>
<evidence type="ECO:0000256" key="1">
    <source>
        <dbReference type="SAM" id="MobiDB-lite"/>
    </source>
</evidence>
<sequence length="77" mass="9121">MKRLMLGIATLAISLPLLARDDGPNPCEFQHYPKTFNCALKDKREGMKQNSDKVQKSTKQKREKIKHWPLREEDRRR</sequence>
<protein>
    <submittedName>
        <fullName evidence="3">Uncharacterized protein</fullName>
    </submittedName>
</protein>
<evidence type="ECO:0000313" key="4">
    <source>
        <dbReference type="Proteomes" id="UP001163255"/>
    </source>
</evidence>
<feature type="signal peptide" evidence="2">
    <location>
        <begin position="1"/>
        <end position="19"/>
    </location>
</feature>
<feature type="compositionally biased region" description="Basic residues" evidence="1">
    <location>
        <begin position="56"/>
        <end position="68"/>
    </location>
</feature>
<gene>
    <name evidence="3" type="ORF">NX720_19265</name>
</gene>
<accession>A0ABY6GQG6</accession>
<dbReference type="RefSeq" id="WP_262596781.1">
    <property type="nucleotide sequence ID" value="NZ_CP103300.1"/>
</dbReference>
<dbReference type="Proteomes" id="UP001163255">
    <property type="component" value="Chromosome"/>
</dbReference>
<keyword evidence="4" id="KW-1185">Reference proteome</keyword>
<evidence type="ECO:0000256" key="2">
    <source>
        <dbReference type="SAM" id="SignalP"/>
    </source>
</evidence>